<dbReference type="Proteomes" id="UP001632037">
    <property type="component" value="Unassembled WGS sequence"/>
</dbReference>
<evidence type="ECO:0000313" key="3">
    <source>
        <dbReference type="Proteomes" id="UP001632037"/>
    </source>
</evidence>
<sequence>MVTTASIRDRGGDEPPAGAKRARTSLDQEECKSNAPEAVQHVPYERLKNVSLPYEITALPHVLSLLDTLLMTPEEALREAIVTNHLKWVQEILNRFPGDFSDAMAEAAGLTVWTSST</sequence>
<evidence type="ECO:0000256" key="1">
    <source>
        <dbReference type="SAM" id="MobiDB-lite"/>
    </source>
</evidence>
<organism evidence="2 3">
    <name type="scientific">Phytophthora oleae</name>
    <dbReference type="NCBI Taxonomy" id="2107226"/>
    <lineage>
        <taxon>Eukaryota</taxon>
        <taxon>Sar</taxon>
        <taxon>Stramenopiles</taxon>
        <taxon>Oomycota</taxon>
        <taxon>Peronosporomycetes</taxon>
        <taxon>Peronosporales</taxon>
        <taxon>Peronosporaceae</taxon>
        <taxon>Phytophthora</taxon>
    </lineage>
</organism>
<keyword evidence="3" id="KW-1185">Reference proteome</keyword>
<reference evidence="2 3" key="1">
    <citation type="submission" date="2024-09" db="EMBL/GenBank/DDBJ databases">
        <title>Genome sequencing and assembly of Phytophthora oleae, isolate VK10A, causative agent of rot of olive drupes.</title>
        <authorList>
            <person name="Conti Taguali S."/>
            <person name="Riolo M."/>
            <person name="La Spada F."/>
            <person name="Cacciola S.O."/>
            <person name="Dionisio G."/>
        </authorList>
    </citation>
    <scope>NUCLEOTIDE SEQUENCE [LARGE SCALE GENOMIC DNA]</scope>
    <source>
        <strain evidence="2 3">VK10A</strain>
    </source>
</reference>
<protein>
    <recommendedName>
        <fullName evidence="4">PDEase domain-containing protein</fullName>
    </recommendedName>
</protein>
<dbReference type="EMBL" id="JBIMZQ010000007">
    <property type="protein sequence ID" value="KAL3670341.1"/>
    <property type="molecule type" value="Genomic_DNA"/>
</dbReference>
<evidence type="ECO:0008006" key="4">
    <source>
        <dbReference type="Google" id="ProtNLM"/>
    </source>
</evidence>
<accession>A0ABD3FV68</accession>
<feature type="region of interest" description="Disordered" evidence="1">
    <location>
        <begin position="1"/>
        <end position="36"/>
    </location>
</feature>
<comment type="caution">
    <text evidence="2">The sequence shown here is derived from an EMBL/GenBank/DDBJ whole genome shotgun (WGS) entry which is preliminary data.</text>
</comment>
<dbReference type="AlphaFoldDB" id="A0ABD3FV68"/>
<evidence type="ECO:0000313" key="2">
    <source>
        <dbReference type="EMBL" id="KAL3670341.1"/>
    </source>
</evidence>
<gene>
    <name evidence="2" type="ORF">V7S43_004651</name>
</gene>
<proteinExistence type="predicted"/>
<name>A0ABD3FV68_9STRA</name>